<reference evidence="2 3" key="1">
    <citation type="submission" date="2022-04" db="EMBL/GenBank/DDBJ databases">
        <title>Halobacillus sp. isolated from saltern.</title>
        <authorList>
            <person name="Won M."/>
            <person name="Lee C.-M."/>
            <person name="Woen H.-Y."/>
            <person name="Kwon S.-W."/>
        </authorList>
    </citation>
    <scope>NUCLEOTIDE SEQUENCE [LARGE SCALE GENOMIC DNA]</scope>
    <source>
        <strain evidence="2 3">SSTM10-2</strain>
    </source>
</reference>
<name>A0ABY4GU20_9BACI</name>
<proteinExistence type="predicted"/>
<dbReference type="EMBL" id="CP095074">
    <property type="protein sequence ID" value="UOQ91469.1"/>
    <property type="molecule type" value="Genomic_DNA"/>
</dbReference>
<feature type="transmembrane region" description="Helical" evidence="1">
    <location>
        <begin position="12"/>
        <end position="30"/>
    </location>
</feature>
<accession>A0ABY4GU20</accession>
<evidence type="ECO:0000313" key="3">
    <source>
        <dbReference type="Proteomes" id="UP000831880"/>
    </source>
</evidence>
<gene>
    <name evidence="2" type="ORF">MUO14_12825</name>
</gene>
<dbReference type="RefSeq" id="WP_244751083.1">
    <property type="nucleotide sequence ID" value="NZ_CP095074.1"/>
</dbReference>
<protein>
    <submittedName>
        <fullName evidence="2">Uncharacterized protein</fullName>
    </submittedName>
</protein>
<keyword evidence="1" id="KW-1133">Transmembrane helix</keyword>
<sequence>MGKLTQKKKNQQRASFILLAIVIILGPALHNHFDTINILVIAALIFVAVLFIVGRVSERGE</sequence>
<evidence type="ECO:0000313" key="2">
    <source>
        <dbReference type="EMBL" id="UOQ91469.1"/>
    </source>
</evidence>
<keyword evidence="1" id="KW-0812">Transmembrane</keyword>
<organism evidence="2 3">
    <name type="scientific">Halobacillus shinanisalinarum</name>
    <dbReference type="NCBI Taxonomy" id="2932258"/>
    <lineage>
        <taxon>Bacteria</taxon>
        <taxon>Bacillati</taxon>
        <taxon>Bacillota</taxon>
        <taxon>Bacilli</taxon>
        <taxon>Bacillales</taxon>
        <taxon>Bacillaceae</taxon>
        <taxon>Halobacillus</taxon>
    </lineage>
</organism>
<evidence type="ECO:0000256" key="1">
    <source>
        <dbReference type="SAM" id="Phobius"/>
    </source>
</evidence>
<keyword evidence="3" id="KW-1185">Reference proteome</keyword>
<dbReference type="Proteomes" id="UP000831880">
    <property type="component" value="Chromosome"/>
</dbReference>
<keyword evidence="1" id="KW-0472">Membrane</keyword>
<feature type="transmembrane region" description="Helical" evidence="1">
    <location>
        <begin position="36"/>
        <end position="56"/>
    </location>
</feature>